<name>A0A1W1DFB9_9ZZZZ</name>
<dbReference type="EMBL" id="FPHW01000063">
    <property type="protein sequence ID" value="SFV83749.1"/>
    <property type="molecule type" value="Genomic_DNA"/>
</dbReference>
<gene>
    <name evidence="2" type="ORF">MNB_SUP05-13-248</name>
    <name evidence="3" type="ORF">MNB_SUP05-7-819</name>
</gene>
<dbReference type="CDD" id="cd01276">
    <property type="entry name" value="PKCI_related"/>
    <property type="match status" value="1"/>
</dbReference>
<dbReference type="EMBL" id="FPHU01000032">
    <property type="protein sequence ID" value="SFV80023.1"/>
    <property type="molecule type" value="Genomic_DNA"/>
</dbReference>
<organism evidence="2">
    <name type="scientific">hydrothermal vent metagenome</name>
    <dbReference type="NCBI Taxonomy" id="652676"/>
    <lineage>
        <taxon>unclassified sequences</taxon>
        <taxon>metagenomes</taxon>
        <taxon>ecological metagenomes</taxon>
    </lineage>
</organism>
<dbReference type="PROSITE" id="PS51084">
    <property type="entry name" value="HIT_2"/>
    <property type="match status" value="1"/>
</dbReference>
<keyword evidence="2" id="KW-0378">Hydrolase</keyword>
<dbReference type="SUPFAM" id="SSF54197">
    <property type="entry name" value="HIT-like"/>
    <property type="match status" value="1"/>
</dbReference>
<dbReference type="InterPro" id="IPR001310">
    <property type="entry name" value="Histidine_triad_HIT"/>
</dbReference>
<dbReference type="InterPro" id="IPR036265">
    <property type="entry name" value="HIT-like_sf"/>
</dbReference>
<dbReference type="InterPro" id="IPR011146">
    <property type="entry name" value="HIT-like"/>
</dbReference>
<dbReference type="AlphaFoldDB" id="A0A1W1DFB9"/>
<reference evidence="2" key="1">
    <citation type="submission" date="2016-10" db="EMBL/GenBank/DDBJ databases">
        <authorList>
            <person name="de Groot N.N."/>
        </authorList>
    </citation>
    <scope>NUCLEOTIDE SEQUENCE</scope>
</reference>
<evidence type="ECO:0000259" key="1">
    <source>
        <dbReference type="PROSITE" id="PS51084"/>
    </source>
</evidence>
<dbReference type="GO" id="GO:0004081">
    <property type="term" value="F:bis(5'-nucleosyl)-tetraphosphatase (asymmetrical) activity"/>
    <property type="evidence" value="ECO:0007669"/>
    <property type="project" value="UniProtKB-EC"/>
</dbReference>
<accession>A0A1W1DFB9</accession>
<sequence>MTDCLFCKIVAGDIPADKIYEDENVFAFHDIGAQAPHHFLVVPKTHVTTLNDVNDEALIGKLSLTAIKIAKDLDFADDGYRLVMNCNKQGGQTVHHVHLHCLGGRQLTWPPG</sequence>
<dbReference type="Gene3D" id="3.30.428.10">
    <property type="entry name" value="HIT-like"/>
    <property type="match status" value="1"/>
</dbReference>
<dbReference type="PANTHER" id="PTHR23089">
    <property type="entry name" value="HISTIDINE TRIAD HIT PROTEIN"/>
    <property type="match status" value="1"/>
</dbReference>
<protein>
    <submittedName>
        <fullName evidence="2">Bis(5'-nucleosyl)-tetraphosphatase (Asymmetrical)</fullName>
        <ecNumber evidence="2">3.6.1.17</ecNumber>
    </submittedName>
</protein>
<dbReference type="PRINTS" id="PR00332">
    <property type="entry name" value="HISTRIAD"/>
</dbReference>
<evidence type="ECO:0000313" key="3">
    <source>
        <dbReference type="EMBL" id="SFV83749.1"/>
    </source>
</evidence>
<dbReference type="Pfam" id="PF01230">
    <property type="entry name" value="HIT"/>
    <property type="match status" value="1"/>
</dbReference>
<dbReference type="EC" id="3.6.1.17" evidence="2"/>
<proteinExistence type="predicted"/>
<evidence type="ECO:0000313" key="2">
    <source>
        <dbReference type="EMBL" id="SFV80023.1"/>
    </source>
</evidence>
<feature type="domain" description="HIT" evidence="1">
    <location>
        <begin position="5"/>
        <end position="112"/>
    </location>
</feature>